<keyword evidence="6" id="KW-1185">Reference proteome</keyword>
<dbReference type="Gene3D" id="4.10.240.10">
    <property type="entry name" value="Zn(2)-C6 fungal-type DNA-binding domain"/>
    <property type="match status" value="1"/>
</dbReference>
<dbReference type="InterPro" id="IPR021858">
    <property type="entry name" value="Fun_TF"/>
</dbReference>
<dbReference type="HOGENOM" id="CLU_008719_5_1_1"/>
<organism evidence="6">
    <name type="scientific">Verticillium alfalfae (strain VaMs.102 / ATCC MYA-4576 / FGSC 10136)</name>
    <name type="common">Verticillium wilt of alfalfa</name>
    <name type="synonym">Verticillium albo-atrum</name>
    <dbReference type="NCBI Taxonomy" id="526221"/>
    <lineage>
        <taxon>Eukaryota</taxon>
        <taxon>Fungi</taxon>
        <taxon>Dikarya</taxon>
        <taxon>Ascomycota</taxon>
        <taxon>Pezizomycotina</taxon>
        <taxon>Sordariomycetes</taxon>
        <taxon>Hypocreomycetidae</taxon>
        <taxon>Glomerellales</taxon>
        <taxon>Plectosphaerellaceae</taxon>
        <taxon>Verticillium</taxon>
    </lineage>
</organism>
<name>C9S5H5_VERA1</name>
<evidence type="ECO:0000256" key="3">
    <source>
        <dbReference type="SAM" id="MobiDB-lite"/>
    </source>
</evidence>
<comment type="subcellular location">
    <subcellularLocation>
        <location evidence="1">Nucleus</location>
    </subcellularLocation>
</comment>
<reference evidence="6" key="1">
    <citation type="journal article" date="2011" name="PLoS Pathog.">
        <title>Comparative genomics yields insights into niche adaptation of plant vascular wilt pathogens.</title>
        <authorList>
            <person name="Klosterman S.J."/>
            <person name="Subbarao K.V."/>
            <person name="Kang S."/>
            <person name="Veronese P."/>
            <person name="Gold S.E."/>
            <person name="Thomma B.P.H.J."/>
            <person name="Chen Z."/>
            <person name="Henrissat B."/>
            <person name="Lee Y.-H."/>
            <person name="Park J."/>
            <person name="Garcia-Pedrajas M.D."/>
            <person name="Barbara D.J."/>
            <person name="Anchieta A."/>
            <person name="de Jonge R."/>
            <person name="Santhanam P."/>
            <person name="Maruthachalam K."/>
            <person name="Atallah Z."/>
            <person name="Amyotte S.G."/>
            <person name="Paz Z."/>
            <person name="Inderbitzin P."/>
            <person name="Hayes R.J."/>
            <person name="Heiman D.I."/>
            <person name="Young S."/>
            <person name="Zeng Q."/>
            <person name="Engels R."/>
            <person name="Galagan J."/>
            <person name="Cuomo C.A."/>
            <person name="Dobinson K.F."/>
            <person name="Ma L.-J."/>
        </authorList>
    </citation>
    <scope>NUCLEOTIDE SEQUENCE [LARGE SCALE GENOMIC DNA]</scope>
    <source>
        <strain evidence="6">VaMs.102 / ATCC MYA-4576 / FGSC 10136</strain>
    </source>
</reference>
<gene>
    <name evidence="5" type="ORF">VDBG_01161</name>
</gene>
<dbReference type="GeneID" id="9531062"/>
<dbReference type="Proteomes" id="UP000008698">
    <property type="component" value="Unassembled WGS sequence"/>
</dbReference>
<accession>C9S5H5</accession>
<evidence type="ECO:0000256" key="1">
    <source>
        <dbReference type="ARBA" id="ARBA00004123"/>
    </source>
</evidence>
<dbReference type="RefSeq" id="XP_003009478.1">
    <property type="nucleotide sequence ID" value="XM_003009432.1"/>
</dbReference>
<feature type="region of interest" description="Disordered" evidence="3">
    <location>
        <begin position="1"/>
        <end position="31"/>
    </location>
</feature>
<dbReference type="OMA" id="HHHGAWT"/>
<dbReference type="GO" id="GO:0000976">
    <property type="term" value="F:transcription cis-regulatory region binding"/>
    <property type="evidence" value="ECO:0007669"/>
    <property type="project" value="TreeGrafter"/>
</dbReference>
<feature type="compositionally biased region" description="Basic residues" evidence="3">
    <location>
        <begin position="22"/>
        <end position="31"/>
    </location>
</feature>
<dbReference type="InterPro" id="IPR036864">
    <property type="entry name" value="Zn2-C6_fun-type_DNA-bd_sf"/>
</dbReference>
<protein>
    <submittedName>
        <fullName evidence="5">C6 zinc finger domain-containing protein</fullName>
    </submittedName>
</protein>
<evidence type="ECO:0000313" key="5">
    <source>
        <dbReference type="EMBL" id="EEY15052.1"/>
    </source>
</evidence>
<evidence type="ECO:0000313" key="6">
    <source>
        <dbReference type="Proteomes" id="UP000008698"/>
    </source>
</evidence>
<dbReference type="KEGG" id="val:VDBG_01161"/>
<dbReference type="GO" id="GO:0005634">
    <property type="term" value="C:nucleus"/>
    <property type="evidence" value="ECO:0007669"/>
    <property type="project" value="UniProtKB-SubCell"/>
</dbReference>
<dbReference type="GO" id="GO:0045944">
    <property type="term" value="P:positive regulation of transcription by RNA polymerase II"/>
    <property type="evidence" value="ECO:0007669"/>
    <property type="project" value="TreeGrafter"/>
</dbReference>
<feature type="compositionally biased region" description="Low complexity" evidence="3">
    <location>
        <begin position="7"/>
        <end position="20"/>
    </location>
</feature>
<proteinExistence type="predicted"/>
<sequence>MPDETFSSPSPSSPLSTSIPRPKPKKKRTRTGCLNCRRKKRKCDEAQPSCSGCARRREVCRWGLKVTFRDENAQTICRDHPSMKVPKRRPKGFEILDVTDEVIREYHNPIDFEVDSEEGESPRCQAVPSPVGRRRYEKPGGSRQLCLPMERANLRNQEPADLADFGDSPSAASHIITDSAVANLLLFSQGGANASHDLASSLSQHTQFDSLERLPVNPIVHESPILEQVFDFGEQLFSPEGSYDDGIFLPGSAYHELHSTLRNHLIQEVRSNVPTRPGTPTQGVEDVYKEHSVRSGTSLTSDEVLIQNDLASDHEPPSLSKQEETVLWKNWFEEISPWLDKFDNQCHFQNVLPTLARDHDHLRYSMLALSARQLELKDSNRATDRSLALYQEAIHLLLPQLSTRTTPVIASCVVLCVLEMCSCSPKAWRRHLDGCASLMEAVQMTGFSGGLEQALFWCFARMDVCGGLISSVKTLIPASRWTGSPHSAASSLDADVALFRSATTFDMWANYSVYLVAQVLDLLAPLAAANPGGLFFDGPRSDAGYRTSWARLWRHVEAWHALRPPAMHHVLATPSTPSDPFPTVLYSNAAAVSGNQLHHTAALLMLQNRPPGLRLAPRPRSALWHARRICGISMTNHHHGAWTNSIQPLWIAGRCMSHPAEHAAILELLGRIERESGWGTKWRADDLKDFWGDLGED</sequence>
<dbReference type="CDD" id="cd00067">
    <property type="entry name" value="GAL4"/>
    <property type="match status" value="1"/>
</dbReference>
<evidence type="ECO:0000259" key="4">
    <source>
        <dbReference type="PROSITE" id="PS50048"/>
    </source>
</evidence>
<evidence type="ECO:0000256" key="2">
    <source>
        <dbReference type="ARBA" id="ARBA00023242"/>
    </source>
</evidence>
<keyword evidence="2" id="KW-0539">Nucleus</keyword>
<dbReference type="PROSITE" id="PS00463">
    <property type="entry name" value="ZN2_CY6_FUNGAL_1"/>
    <property type="match status" value="1"/>
</dbReference>
<dbReference type="AlphaFoldDB" id="C9S5H5"/>
<dbReference type="eggNOG" id="ENOG502QTCC">
    <property type="taxonomic scope" value="Eukaryota"/>
</dbReference>
<dbReference type="CDD" id="cd12148">
    <property type="entry name" value="fungal_TF_MHR"/>
    <property type="match status" value="1"/>
</dbReference>
<dbReference type="STRING" id="526221.C9S5H5"/>
<dbReference type="PANTHER" id="PTHR37534:SF4">
    <property type="entry name" value="ZN(II)2CYS6 TRANSCRIPTION FACTOR (EUROFUNG)"/>
    <property type="match status" value="1"/>
</dbReference>
<dbReference type="SUPFAM" id="SSF57701">
    <property type="entry name" value="Zn2/Cys6 DNA-binding domain"/>
    <property type="match status" value="1"/>
</dbReference>
<dbReference type="InterPro" id="IPR001138">
    <property type="entry name" value="Zn2Cys6_DnaBD"/>
</dbReference>
<dbReference type="EMBL" id="DS985214">
    <property type="protein sequence ID" value="EEY15052.1"/>
    <property type="molecule type" value="Genomic_DNA"/>
</dbReference>
<dbReference type="PANTHER" id="PTHR37534">
    <property type="entry name" value="TRANSCRIPTIONAL ACTIVATOR PROTEIN UGA3"/>
    <property type="match status" value="1"/>
</dbReference>
<dbReference type="Pfam" id="PF00172">
    <property type="entry name" value="Zn_clus"/>
    <property type="match status" value="1"/>
</dbReference>
<dbReference type="OrthoDB" id="415590at2759"/>
<dbReference type="GO" id="GO:0008270">
    <property type="term" value="F:zinc ion binding"/>
    <property type="evidence" value="ECO:0007669"/>
    <property type="project" value="InterPro"/>
</dbReference>
<dbReference type="Pfam" id="PF11951">
    <property type="entry name" value="Fungal_trans_2"/>
    <property type="match status" value="1"/>
</dbReference>
<dbReference type="SMART" id="SM00066">
    <property type="entry name" value="GAL4"/>
    <property type="match status" value="1"/>
</dbReference>
<dbReference type="GO" id="GO:0000981">
    <property type="term" value="F:DNA-binding transcription factor activity, RNA polymerase II-specific"/>
    <property type="evidence" value="ECO:0007669"/>
    <property type="project" value="InterPro"/>
</dbReference>
<feature type="domain" description="Zn(2)-C6 fungal-type" evidence="4">
    <location>
        <begin position="32"/>
        <end position="62"/>
    </location>
</feature>
<dbReference type="PROSITE" id="PS50048">
    <property type="entry name" value="ZN2_CY6_FUNGAL_2"/>
    <property type="match status" value="1"/>
</dbReference>
<feature type="region of interest" description="Disordered" evidence="3">
    <location>
        <begin position="115"/>
        <end position="142"/>
    </location>
</feature>